<dbReference type="Pfam" id="PF04365">
    <property type="entry name" value="BrnT_toxin"/>
    <property type="match status" value="1"/>
</dbReference>
<organism evidence="1 2">
    <name type="scientific">Jiella mangrovi</name>
    <dbReference type="NCBI Taxonomy" id="2821407"/>
    <lineage>
        <taxon>Bacteria</taxon>
        <taxon>Pseudomonadati</taxon>
        <taxon>Pseudomonadota</taxon>
        <taxon>Alphaproteobacteria</taxon>
        <taxon>Hyphomicrobiales</taxon>
        <taxon>Aurantimonadaceae</taxon>
        <taxon>Jiella</taxon>
    </lineage>
</organism>
<proteinExistence type="predicted"/>
<evidence type="ECO:0000313" key="1">
    <source>
        <dbReference type="EMBL" id="MBP0618129.1"/>
    </source>
</evidence>
<evidence type="ECO:0000313" key="2">
    <source>
        <dbReference type="Proteomes" id="UP000678276"/>
    </source>
</evidence>
<accession>A0ABS4BN26</accession>
<reference evidence="1 2" key="1">
    <citation type="submission" date="2021-04" db="EMBL/GenBank/DDBJ databases">
        <title>Whole genome sequence of Jiella sp. KSK16Y-1.</title>
        <authorList>
            <person name="Tuo L."/>
        </authorList>
    </citation>
    <scope>NUCLEOTIDE SEQUENCE [LARGE SCALE GENOMIC DNA]</scope>
    <source>
        <strain evidence="1 2">KSK16Y-1</strain>
    </source>
</reference>
<comment type="caution">
    <text evidence="1">The sequence shown here is derived from an EMBL/GenBank/DDBJ whole genome shotgun (WGS) entry which is preliminary data.</text>
</comment>
<sequence>MPTFDWDDGKRRWLIEDRQIDLEDMTVLFDGRPRFSYPSQRAGEDRVVSVGEINGRIFAVVWMWRGDVLWLITARRAWKREERQFLTEIGRHL</sequence>
<name>A0ABS4BN26_9HYPH</name>
<dbReference type="Proteomes" id="UP000678276">
    <property type="component" value="Unassembled WGS sequence"/>
</dbReference>
<gene>
    <name evidence="1" type="ORF">J6595_21325</name>
</gene>
<dbReference type="InterPro" id="IPR038573">
    <property type="entry name" value="BrnT_sf"/>
</dbReference>
<dbReference type="EMBL" id="JAGJCF010000025">
    <property type="protein sequence ID" value="MBP0618129.1"/>
    <property type="molecule type" value="Genomic_DNA"/>
</dbReference>
<dbReference type="InterPro" id="IPR007460">
    <property type="entry name" value="BrnT_toxin"/>
</dbReference>
<keyword evidence="2" id="KW-1185">Reference proteome</keyword>
<dbReference type="Gene3D" id="3.10.450.530">
    <property type="entry name" value="Ribonuclease toxin, BrnT, of type II toxin-antitoxin system"/>
    <property type="match status" value="1"/>
</dbReference>
<dbReference type="RefSeq" id="WP_209597564.1">
    <property type="nucleotide sequence ID" value="NZ_JAGJCF010000025.1"/>
</dbReference>
<protein>
    <submittedName>
        <fullName evidence="1">BrnT family toxin</fullName>
    </submittedName>
</protein>